<dbReference type="Pfam" id="PF07661">
    <property type="entry name" value="MORN_2"/>
    <property type="match status" value="6"/>
</dbReference>
<evidence type="ECO:0000313" key="1">
    <source>
        <dbReference type="EMBL" id="MFD2545155.1"/>
    </source>
</evidence>
<dbReference type="Proteomes" id="UP001597394">
    <property type="component" value="Unassembled WGS sequence"/>
</dbReference>
<comment type="caution">
    <text evidence="1">The sequence shown here is derived from an EMBL/GenBank/DDBJ whole genome shotgun (WGS) entry which is preliminary data.</text>
</comment>
<evidence type="ECO:0000313" key="2">
    <source>
        <dbReference type="Proteomes" id="UP001597394"/>
    </source>
</evidence>
<dbReference type="Gene3D" id="3.90.930.1">
    <property type="match status" value="2"/>
</dbReference>
<dbReference type="InterPro" id="IPR011652">
    <property type="entry name" value="MORN_2"/>
</dbReference>
<dbReference type="EMBL" id="JBHULG010000002">
    <property type="protein sequence ID" value="MFD2545155.1"/>
    <property type="molecule type" value="Genomic_DNA"/>
</dbReference>
<organism evidence="1 2">
    <name type="scientific">Kaistella montana</name>
    <dbReference type="NCBI Taxonomy" id="1849733"/>
    <lineage>
        <taxon>Bacteria</taxon>
        <taxon>Pseudomonadati</taxon>
        <taxon>Bacteroidota</taxon>
        <taxon>Flavobacteriia</taxon>
        <taxon>Flavobacteriales</taxon>
        <taxon>Weeksellaceae</taxon>
        <taxon>Chryseobacterium group</taxon>
        <taxon>Kaistella</taxon>
    </lineage>
</organism>
<dbReference type="SUPFAM" id="SSF82185">
    <property type="entry name" value="Histone H3 K4-specific methyltransferase SET7/9 N-terminal domain"/>
    <property type="match status" value="1"/>
</dbReference>
<name>A0ABW5KBK4_9FLAO</name>
<dbReference type="PANTHER" id="PTHR33706">
    <property type="entry name" value="MORN VARIANT REPEAT PROTEIN"/>
    <property type="match status" value="1"/>
</dbReference>
<protein>
    <submittedName>
        <fullName evidence="1">Toxin-antitoxin system YwqK family antitoxin</fullName>
    </submittedName>
</protein>
<proteinExistence type="predicted"/>
<keyword evidence="2" id="KW-1185">Reference proteome</keyword>
<dbReference type="RefSeq" id="WP_255928945.1">
    <property type="nucleotide sequence ID" value="NZ_JANFQP010000002.1"/>
</dbReference>
<gene>
    <name evidence="1" type="ORF">ACFSO8_06750</name>
</gene>
<reference evidence="2" key="1">
    <citation type="journal article" date="2019" name="Int. J. Syst. Evol. Microbiol.">
        <title>The Global Catalogue of Microorganisms (GCM) 10K type strain sequencing project: providing services to taxonomists for standard genome sequencing and annotation.</title>
        <authorList>
            <consortium name="The Broad Institute Genomics Platform"/>
            <consortium name="The Broad Institute Genome Sequencing Center for Infectious Disease"/>
            <person name="Wu L."/>
            <person name="Ma J."/>
        </authorList>
    </citation>
    <scope>NUCLEOTIDE SEQUENCE [LARGE SCALE GENOMIC DNA]</scope>
    <source>
        <strain evidence="2">KCTC 52204</strain>
    </source>
</reference>
<sequence length="194" mass="22417">MKVITFIITVILLLYPVFIFSQNKEHKTYYPNGNVEQTGNYDSEGKSIGEWKFYHENGKLQTTAYYNSNGKPFGEWKFYHANGKLDGILNYTSPTEVTETLFYENGNVYSETHLWLPDTDVAKLMYGNQVERGPFKSYFENGKLNKVGSYNNGNPDGEWKIYDENGILREVYSSFIGMTPLKSQKYDEKGNLIQ</sequence>
<accession>A0ABW5KBK4</accession>
<dbReference type="PANTHER" id="PTHR33706:SF1">
    <property type="entry name" value="TPR REPEAT PROTEIN"/>
    <property type="match status" value="1"/>
</dbReference>